<name>A0A1M6S1N4_9CLOT</name>
<evidence type="ECO:0000313" key="2">
    <source>
        <dbReference type="EMBL" id="SHK38603.1"/>
    </source>
</evidence>
<evidence type="ECO:0000313" key="3">
    <source>
        <dbReference type="Proteomes" id="UP000183952"/>
    </source>
</evidence>
<dbReference type="RefSeq" id="WP_072904334.1">
    <property type="nucleotide sequence ID" value="NZ_FRAD01000025.1"/>
</dbReference>
<sequence length="141" mass="16479">MRKIKLRAWNKELKIMDYGNGELTGYNVFDCSPAKAVNDIINENYPELEWMQDTGLKDKNGNKIWEGDIVKMHYFFEDYDPNTLGRFENETEIAGKVFINEYGNGVIANDLSFYFNEYIEDPNEELEVIGNIYETPQLLEV</sequence>
<dbReference type="AlphaFoldDB" id="A0A1M6S1N4"/>
<dbReference type="Gene3D" id="2.30.30.290">
    <property type="entry name" value="YopX-like domains"/>
    <property type="match status" value="1"/>
</dbReference>
<dbReference type="Pfam" id="PF09643">
    <property type="entry name" value="YopX"/>
    <property type="match status" value="1"/>
</dbReference>
<dbReference type="InterPro" id="IPR010024">
    <property type="entry name" value="CHP16711"/>
</dbReference>
<dbReference type="Gene3D" id="3.30.1490.160">
    <property type="entry name" value="ctc02137 like domains"/>
    <property type="match status" value="1"/>
</dbReference>
<gene>
    <name evidence="2" type="ORF">SAMN02745248_02424</name>
</gene>
<proteinExistence type="predicted"/>
<evidence type="ECO:0000259" key="1">
    <source>
        <dbReference type="Pfam" id="PF09643"/>
    </source>
</evidence>
<reference evidence="2 3" key="1">
    <citation type="submission" date="2016-11" db="EMBL/GenBank/DDBJ databases">
        <authorList>
            <person name="Jaros S."/>
            <person name="Januszkiewicz K."/>
            <person name="Wedrychowicz H."/>
        </authorList>
    </citation>
    <scope>NUCLEOTIDE SEQUENCE [LARGE SCALE GENOMIC DNA]</scope>
    <source>
        <strain evidence="2 3">DSM 3090</strain>
    </source>
</reference>
<dbReference type="SUPFAM" id="SSF159006">
    <property type="entry name" value="YopX-like"/>
    <property type="match status" value="1"/>
</dbReference>
<dbReference type="Proteomes" id="UP000183952">
    <property type="component" value="Unassembled WGS sequence"/>
</dbReference>
<dbReference type="InterPro" id="IPR019096">
    <property type="entry name" value="YopX_protein"/>
</dbReference>
<dbReference type="InterPro" id="IPR023385">
    <property type="entry name" value="YopX-like_C"/>
</dbReference>
<protein>
    <submittedName>
        <fullName evidence="2">Phage uncharacterized protein TIGR01671</fullName>
    </submittedName>
</protein>
<dbReference type="OrthoDB" id="1809393at2"/>
<feature type="domain" description="YopX protein" evidence="1">
    <location>
        <begin position="6"/>
        <end position="140"/>
    </location>
</feature>
<dbReference type="STRING" id="1121331.SAMN02745248_02424"/>
<keyword evidence="3" id="KW-1185">Reference proteome</keyword>
<dbReference type="EMBL" id="FRAD01000025">
    <property type="protein sequence ID" value="SHK38603.1"/>
    <property type="molecule type" value="Genomic_DNA"/>
</dbReference>
<organism evidence="2 3">
    <name type="scientific">Hathewaya proteolytica DSM 3090</name>
    <dbReference type="NCBI Taxonomy" id="1121331"/>
    <lineage>
        <taxon>Bacteria</taxon>
        <taxon>Bacillati</taxon>
        <taxon>Bacillota</taxon>
        <taxon>Clostridia</taxon>
        <taxon>Eubacteriales</taxon>
        <taxon>Clostridiaceae</taxon>
        <taxon>Hathewaya</taxon>
    </lineage>
</organism>
<dbReference type="NCBIfam" id="TIGR01671">
    <property type="entry name" value="phage_TIGR01671"/>
    <property type="match status" value="1"/>
</dbReference>
<accession>A0A1M6S1N4</accession>